<feature type="region of interest" description="Disordered" evidence="1">
    <location>
        <begin position="1792"/>
        <end position="1822"/>
    </location>
</feature>
<feature type="compositionally biased region" description="Low complexity" evidence="1">
    <location>
        <begin position="1804"/>
        <end position="1822"/>
    </location>
</feature>
<feature type="region of interest" description="Disordered" evidence="1">
    <location>
        <begin position="52"/>
        <end position="71"/>
    </location>
</feature>
<feature type="compositionally biased region" description="Basic and acidic residues" evidence="1">
    <location>
        <begin position="1620"/>
        <end position="1630"/>
    </location>
</feature>
<dbReference type="GO" id="GO:0008608">
    <property type="term" value="P:attachment of spindle microtubules to kinetochore"/>
    <property type="evidence" value="ECO:0007669"/>
    <property type="project" value="InterPro"/>
</dbReference>
<evidence type="ECO:0000313" key="5">
    <source>
        <dbReference type="Proteomes" id="UP000694569"/>
    </source>
</evidence>
<evidence type="ECO:0000259" key="3">
    <source>
        <dbReference type="Pfam" id="PF18210"/>
    </source>
</evidence>
<dbReference type="InterPro" id="IPR040850">
    <property type="entry name" value="Knl1_RWD_C"/>
</dbReference>
<feature type="compositionally biased region" description="Basic and acidic residues" evidence="1">
    <location>
        <begin position="1749"/>
        <end position="1780"/>
    </location>
</feature>
<dbReference type="Pfam" id="PF18210">
    <property type="entry name" value="Knl1_RWD_C"/>
    <property type="match status" value="1"/>
</dbReference>
<keyword evidence="2" id="KW-0732">Signal</keyword>
<dbReference type="GO" id="GO:0005634">
    <property type="term" value="C:nucleus"/>
    <property type="evidence" value="ECO:0007669"/>
    <property type="project" value="TreeGrafter"/>
</dbReference>
<feature type="chain" id="PRO_5034775612" evidence="2">
    <location>
        <begin position="22"/>
        <end position="2293"/>
    </location>
</feature>
<organism evidence="4 5">
    <name type="scientific">Leptobrachium leishanense</name>
    <name type="common">Leishan spiny toad</name>
    <dbReference type="NCBI Taxonomy" id="445787"/>
    <lineage>
        <taxon>Eukaryota</taxon>
        <taxon>Metazoa</taxon>
        <taxon>Chordata</taxon>
        <taxon>Craniata</taxon>
        <taxon>Vertebrata</taxon>
        <taxon>Euteleostomi</taxon>
        <taxon>Amphibia</taxon>
        <taxon>Batrachia</taxon>
        <taxon>Anura</taxon>
        <taxon>Pelobatoidea</taxon>
        <taxon>Megophryidae</taxon>
        <taxon>Leptobrachium</taxon>
    </lineage>
</organism>
<evidence type="ECO:0000313" key="4">
    <source>
        <dbReference type="Ensembl" id="ENSLLEP00000014953.1"/>
    </source>
</evidence>
<dbReference type="CDD" id="cd21853">
    <property type="entry name" value="KNL1_NTD"/>
    <property type="match status" value="1"/>
</dbReference>
<dbReference type="OrthoDB" id="6132334at2759"/>
<feature type="region of interest" description="Disordered" evidence="1">
    <location>
        <begin position="1740"/>
        <end position="1780"/>
    </location>
</feature>
<evidence type="ECO:0000256" key="2">
    <source>
        <dbReference type="SAM" id="SignalP"/>
    </source>
</evidence>
<gene>
    <name evidence="4" type="primary">KNL1</name>
</gene>
<feature type="region of interest" description="Disordered" evidence="1">
    <location>
        <begin position="1442"/>
        <end position="1461"/>
    </location>
</feature>
<evidence type="ECO:0000256" key="1">
    <source>
        <dbReference type="SAM" id="MobiDB-lite"/>
    </source>
</evidence>
<dbReference type="CDD" id="cd22817">
    <property type="entry name" value="DRWD-N_Knl1"/>
    <property type="match status" value="1"/>
</dbReference>
<dbReference type="Pfam" id="PF19221">
    <property type="entry name" value="MELT"/>
    <property type="match status" value="14"/>
</dbReference>
<dbReference type="PANTHER" id="PTHR16520:SF3">
    <property type="entry name" value="KINETOCHORE SCAFFOLD 1"/>
    <property type="match status" value="1"/>
</dbReference>
<accession>A0A8C5MNR0</accession>
<name>A0A8C5MNR0_9ANUR</name>
<dbReference type="GO" id="GO:0034501">
    <property type="term" value="P:protein localization to kinetochore"/>
    <property type="evidence" value="ECO:0007669"/>
    <property type="project" value="InterPro"/>
</dbReference>
<feature type="compositionally biased region" description="Basic and acidic residues" evidence="1">
    <location>
        <begin position="94"/>
        <end position="108"/>
    </location>
</feature>
<dbReference type="PANTHER" id="PTHR16520">
    <property type="entry name" value="KINETOCHORE SCAFFOLD 1"/>
    <property type="match status" value="1"/>
</dbReference>
<protein>
    <submittedName>
        <fullName evidence="4">Kinetochore scaffold 1</fullName>
    </submittedName>
</protein>
<feature type="signal peptide" evidence="2">
    <location>
        <begin position="1"/>
        <end position="21"/>
    </location>
</feature>
<reference evidence="4" key="2">
    <citation type="submission" date="2025-09" db="UniProtKB">
        <authorList>
            <consortium name="Ensembl"/>
        </authorList>
    </citation>
    <scope>IDENTIFICATION</scope>
</reference>
<dbReference type="InterPro" id="IPR043651">
    <property type="entry name" value="KNL1_MELT_rpt"/>
</dbReference>
<keyword evidence="5" id="KW-1185">Reference proteome</keyword>
<feature type="compositionally biased region" description="Polar residues" evidence="1">
    <location>
        <begin position="1792"/>
        <end position="1803"/>
    </location>
</feature>
<feature type="region of interest" description="Disordered" evidence="1">
    <location>
        <begin position="1598"/>
        <end position="1634"/>
    </location>
</feature>
<sequence>MTGLCLFWVLHLFLQVLLMDGQVFQGEESDQVDPQGPRISSILKASRSPLKTLASGNTRHQDTTIDKRSKRSRRVSFAETISVFSLDLQSAGSAEHEDCGADPKRSDQENEEPTGTMCGIAGMDTLLHAPIQITGHETECGYSVASGERTLPCENEMDMTASNNVFIDNPQSTHRTDVTSFLASLKPQSGEDPSKAAGCASSAYVPNFPSFPSSVDASVEAKRFIDFLATLKTGKEAKSMDVSSDKGNIFPDAHLLAGPSVENKAPSCGKVFSFPLLHADTGGDQSKNWDRMFSSSEKSQTNSMLQPKINFSDFLSSLKIGKDAAKCPEVDKRSVLPGMFLPGDISKKNQASHCREMLSLAPAHEDTGNVTRIFKEQDNMELTRCHTTAITALIPESSGHFTEKLSRPPLMDRTMGIEDDMDMTRSHTVNIGVRGLGPSRANTIAFNGGDLFPSNKTIMFNNSDVMELTKVNTVQDCSLAFALEKPVVPRPAIISKTLSRLALATALRDNTTPFACDQDMEFTKSHTVAINFNDSQVQRTANALKQMENIFGNLDEANGNSTRIVNRFSLHETRRQQDDLERTEVGLEENTLVLAGVTANTNVKEKTLFFSHDQADMDITRSHTVVIDRKTLNQPSQEKSKATDQEVGSEPASMAKTSTASGASDHDLARRNTAHAGTSDYGQSLHSSLVRGVKGGRDMSSADDEGMEFTKSHTVFIEAPLTETREKERLPPNKEQSFSLNNTLSQLPQDKTILFPLDKNDMDITQAATVRIETRALSTNTKADGMMQRKSVGAGLHSRSLSNRTVLCEDDMELTKYHTMVNVRDPIGPTGQCMSFKAACASTVQAKLDFTRNLMADAASGVSKMYFKRERMSVPHSASCSNSTIGMDETCMDDRMMTSKRMIQYGEKEHAASRASQDKTLVFSPDADYMDMTRSHTVAIENRILGTVMQIEKADATVVSNDITTSFPRVVSQNVTRGEDDMEITKSHTMIIAMKDPSKPTGQYMSTTATNVQNLLDFRSSMNFTHNLTDDASSGNHEQSFKRKNMLVSCPNSTTVMDETCMNDTKMTSKPMLQYGEIGLAASRASQEKTLLFTTGTDHMDITRSHTVAIENRILGTVMQLEQADITDVSNDFTACVDQTVSGGEDDIEIPKSHNVVDDGLREMDLSFANRYVERTLYGQDDMELTQSNTVFIDGACSSKQGSYFFYKPPRKSVCGSEDVRMPNDHTVYVGDDMDITTANTAVVNEPRKTAASWEKSVFLSPADGMDLTQSDTVFITKTDKVIAGRNPEMKSSSIKKSGFQEDGMGLLMDNPEISKPRVLPLVSDHNGFNASEPVQQTTAWKEKPEQSLHVQLPQSVDETEFQRTLTKKSNLEDEVFAEDLNVSMKPARLKNTVCERFPNDLACSLLPRALQNTSANDQPEEETHCVPGGFLNECTGSLAKDTKSATSHDPAKRKRPKSKRVSFMLPESRGDICKTEVPSAATTAITTVQGGDLRVNLVGEHQHVGESSSCSNTEFVQAYQQVSCSTTEEHLISRSCNRLPDVTSDKLLPGAALSRRSALCSVPGSVPLIHRSEASCRNMSNLHLKIESLMQSLSVPKYQSVPGNEPVVSSEQAMADKGSGSEHSGKEPIGDATSLKADVFRTESCLPHRLSVKIFQPKLPNRRGCRVSNAAENPSAQETHRKLSVQTSLAHLRALTNTADHHSIDAEMLPMYADDQEPNLSFQVPEGAWEALCEGENRLSGPNQHLLQPEETKKGQKRTRETEGTFHKEKKSKQSDDTKCTKDFSTFKSLGDGSSSECSLLQSTKSSEPDSCSSSSSMDSRVEMSQQYSQMVSEATCGKSFWQKLQDGTITVKEFFSLLGIRTLIQRPRYSEAPTNRRTNDDRNPISALLDQHIFQPKLKVYEEESLAMCQTIEELKSRTDDQDKPLAALNGVLWEAMRMCSEEEVMGFGRKLKSMKILYAKKTKLIGHKGKVSLYSKLMLNAEDNQKKLQSTISDIDKFLDEVEDTIAGLEDETAKLKAECQSGKFTHKDPEVTALQEQYENLKLQEVNDMRKISDLEDCKLRALTLVGDLQEKERYYAQRLDEMEYPEWDLEKWTDNQAVFSFLYDSYELAITFGDPVDGVTFNNQPCRRISAIEFSTMLDDDTAPPSTLLVHRLVTLFNINRDNPTDVCETQQELPRFLSDTSLVVSRCKLLGEEIEYLMKWGGRYNVLKTEVQRTEVSLLFSALATLSKFKVVVNVTESYPMLPLTFTFQNLIGQVSHDAIAAVLSNVPVGPSYLKRFVIEIHADLLS</sequence>
<feature type="region of interest" description="Disordered" evidence="1">
    <location>
        <begin position="94"/>
        <end position="114"/>
    </location>
</feature>
<dbReference type="GeneTree" id="ENSGT00410000025918"/>
<feature type="domain" description="Knl1 C-terminal RWD" evidence="3">
    <location>
        <begin position="2034"/>
        <end position="2197"/>
    </location>
</feature>
<dbReference type="InterPro" id="IPR037388">
    <property type="entry name" value="Blinkin"/>
</dbReference>
<dbReference type="Ensembl" id="ENSLLET00000015533.1">
    <property type="protein sequence ID" value="ENSLLEP00000014953.1"/>
    <property type="gene ID" value="ENSLLEG00000009331.1"/>
</dbReference>
<dbReference type="Proteomes" id="UP000694569">
    <property type="component" value="Unplaced"/>
</dbReference>
<feature type="compositionally biased region" description="Basic residues" evidence="1">
    <location>
        <begin position="1452"/>
        <end position="1461"/>
    </location>
</feature>
<dbReference type="GO" id="GO:0051301">
    <property type="term" value="P:cell division"/>
    <property type="evidence" value="ECO:0007669"/>
    <property type="project" value="InterPro"/>
</dbReference>
<reference evidence="4" key="1">
    <citation type="submission" date="2025-08" db="UniProtKB">
        <authorList>
            <consortium name="Ensembl"/>
        </authorList>
    </citation>
    <scope>IDENTIFICATION</scope>
</reference>
<feature type="region of interest" description="Disordered" evidence="1">
    <location>
        <begin position="628"/>
        <end position="666"/>
    </location>
</feature>
<proteinExistence type="predicted"/>